<dbReference type="EMBL" id="KQ964482">
    <property type="protein sequence ID" value="KXN71155.1"/>
    <property type="molecule type" value="Genomic_DNA"/>
</dbReference>
<organism evidence="1 2">
    <name type="scientific">Conidiobolus coronatus (strain ATCC 28846 / CBS 209.66 / NRRL 28638)</name>
    <name type="common">Delacroixia coronata</name>
    <dbReference type="NCBI Taxonomy" id="796925"/>
    <lineage>
        <taxon>Eukaryota</taxon>
        <taxon>Fungi</taxon>
        <taxon>Fungi incertae sedis</taxon>
        <taxon>Zoopagomycota</taxon>
        <taxon>Entomophthoromycotina</taxon>
        <taxon>Entomophthoromycetes</taxon>
        <taxon>Entomophthorales</taxon>
        <taxon>Ancylistaceae</taxon>
        <taxon>Conidiobolus</taxon>
    </lineage>
</organism>
<keyword evidence="2" id="KW-1185">Reference proteome</keyword>
<reference evidence="1 2" key="1">
    <citation type="journal article" date="2015" name="Genome Biol. Evol.">
        <title>Phylogenomic analyses indicate that early fungi evolved digesting cell walls of algal ancestors of land plants.</title>
        <authorList>
            <person name="Chang Y."/>
            <person name="Wang S."/>
            <person name="Sekimoto S."/>
            <person name="Aerts A.L."/>
            <person name="Choi C."/>
            <person name="Clum A."/>
            <person name="LaButti K.M."/>
            <person name="Lindquist E.A."/>
            <person name="Yee Ngan C."/>
            <person name="Ohm R.A."/>
            <person name="Salamov A.A."/>
            <person name="Grigoriev I.V."/>
            <person name="Spatafora J.W."/>
            <person name="Berbee M.L."/>
        </authorList>
    </citation>
    <scope>NUCLEOTIDE SEQUENCE [LARGE SCALE GENOMIC DNA]</scope>
    <source>
        <strain evidence="1 2">NRRL 28638</strain>
    </source>
</reference>
<proteinExistence type="predicted"/>
<dbReference type="Proteomes" id="UP000070444">
    <property type="component" value="Unassembled WGS sequence"/>
</dbReference>
<gene>
    <name evidence="1" type="ORF">CONCODRAFT_6180</name>
</gene>
<feature type="non-terminal residue" evidence="1">
    <location>
        <position position="1"/>
    </location>
</feature>
<dbReference type="AlphaFoldDB" id="A0A137P826"/>
<evidence type="ECO:0000313" key="2">
    <source>
        <dbReference type="Proteomes" id="UP000070444"/>
    </source>
</evidence>
<sequence length="179" mass="21045">EVGIEKNVIASDNIDIESINTANRGFKNTRKLKEKENLVNALLNIKASNIYVKCLVKRKNIQDQEAGITYYSEQLDQFYQIYASDKSDVQAKNNLLLLLYKIGEFINTLDCYADFNKALSKFKFRSMYKRFSRISKAVYNVWKPNTEFNLLKIGEFSLYWFDNLNQNDIEEVRESIHRL</sequence>
<evidence type="ECO:0000313" key="1">
    <source>
        <dbReference type="EMBL" id="KXN71155.1"/>
    </source>
</evidence>
<accession>A0A137P826</accession>
<protein>
    <submittedName>
        <fullName evidence="1">Uncharacterized protein</fullName>
    </submittedName>
</protein>
<name>A0A137P826_CONC2</name>